<accession>A0ACB9RRV2</accession>
<proteinExistence type="predicted"/>
<sequence length="243" mass="27621">MVTEPYYLLHFLTFFSYLPIRASASLVLSPRLLDLLLRREIQALLTFLVLSSVKMVREETWEGFVADTFLFAKIFLIVLSLLIDYHLTIWYIVVFLVLYTLTQQPPFQGLGSSHKLTPLQLETALVEGTSSNYWLIEFTTSCSSSCIRTSRCFPELSITYSNKNLSFGIVDIGLFPNVAEKFGISLGSVQRTPTYILFEKATEIARFPELGSGSGSFLMPVTKKCLVRHFDLDRLLIEYVKGQ</sequence>
<organism evidence="1 2">
    <name type="scientific">Melastoma candidum</name>
    <dbReference type="NCBI Taxonomy" id="119954"/>
    <lineage>
        <taxon>Eukaryota</taxon>
        <taxon>Viridiplantae</taxon>
        <taxon>Streptophyta</taxon>
        <taxon>Embryophyta</taxon>
        <taxon>Tracheophyta</taxon>
        <taxon>Spermatophyta</taxon>
        <taxon>Magnoliopsida</taxon>
        <taxon>eudicotyledons</taxon>
        <taxon>Gunneridae</taxon>
        <taxon>Pentapetalae</taxon>
        <taxon>rosids</taxon>
        <taxon>malvids</taxon>
        <taxon>Myrtales</taxon>
        <taxon>Melastomataceae</taxon>
        <taxon>Melastomatoideae</taxon>
        <taxon>Melastomateae</taxon>
        <taxon>Melastoma</taxon>
    </lineage>
</organism>
<evidence type="ECO:0000313" key="1">
    <source>
        <dbReference type="EMBL" id="KAI4380148.1"/>
    </source>
</evidence>
<evidence type="ECO:0000313" key="2">
    <source>
        <dbReference type="Proteomes" id="UP001057402"/>
    </source>
</evidence>
<dbReference type="Proteomes" id="UP001057402">
    <property type="component" value="Chromosome 3"/>
</dbReference>
<comment type="caution">
    <text evidence="1">The sequence shown here is derived from an EMBL/GenBank/DDBJ whole genome shotgun (WGS) entry which is preliminary data.</text>
</comment>
<name>A0ACB9RRV2_9MYRT</name>
<reference evidence="2" key="1">
    <citation type="journal article" date="2023" name="Front. Plant Sci.">
        <title>Chromosomal-level genome assembly of Melastoma candidum provides insights into trichome evolution.</title>
        <authorList>
            <person name="Zhong Y."/>
            <person name="Wu W."/>
            <person name="Sun C."/>
            <person name="Zou P."/>
            <person name="Liu Y."/>
            <person name="Dai S."/>
            <person name="Zhou R."/>
        </authorList>
    </citation>
    <scope>NUCLEOTIDE SEQUENCE [LARGE SCALE GENOMIC DNA]</scope>
</reference>
<keyword evidence="2" id="KW-1185">Reference proteome</keyword>
<gene>
    <name evidence="1" type="ORF">MLD38_006370</name>
</gene>
<protein>
    <submittedName>
        <fullName evidence="1">Uncharacterized protein</fullName>
    </submittedName>
</protein>
<dbReference type="EMBL" id="CM042882">
    <property type="protein sequence ID" value="KAI4380148.1"/>
    <property type="molecule type" value="Genomic_DNA"/>
</dbReference>